<evidence type="ECO:0000256" key="1">
    <source>
        <dbReference type="SAM" id="Phobius"/>
    </source>
</evidence>
<evidence type="ECO:0000313" key="2">
    <source>
        <dbReference type="EMBL" id="CAI5451860.1"/>
    </source>
</evidence>
<dbReference type="GO" id="GO:0005886">
    <property type="term" value="C:plasma membrane"/>
    <property type="evidence" value="ECO:0007669"/>
    <property type="project" value="TreeGrafter"/>
</dbReference>
<sequence>MCIFSVQFFYRYLVAYGSKILETLEDWRIVFWFLWPICHGLMWSIVCGFVLNQSPEANEYVRNAIFNDFDMNIDDIVFSGPYFYQTSVEGNYQLDLKSFIVVIIVWIMVIISVLTMLFFGINCYKKMGSIMTQSTNFHNLQKQLFYALLIQTIIPIVLMHIPVTCLFLFTLLEFDVGNMADI</sequence>
<dbReference type="EMBL" id="CANHGI010000005">
    <property type="protein sequence ID" value="CAI5451860.1"/>
    <property type="molecule type" value="Genomic_DNA"/>
</dbReference>
<keyword evidence="3" id="KW-1185">Reference proteome</keyword>
<comment type="caution">
    <text evidence="2">The sequence shown here is derived from an EMBL/GenBank/DDBJ whole genome shotgun (WGS) entry which is preliminary data.</text>
</comment>
<dbReference type="PANTHER" id="PTHR22943">
    <property type="entry name" value="7-TRANSMEMBRANE DOMAIN RECEPTOR C.ELEGANS"/>
    <property type="match status" value="1"/>
</dbReference>
<dbReference type="GO" id="GO:0038022">
    <property type="term" value="F:G protein-coupled olfactory receptor activity"/>
    <property type="evidence" value="ECO:0007669"/>
    <property type="project" value="TreeGrafter"/>
</dbReference>
<protein>
    <recommendedName>
        <fullName evidence="4">7TM GPCR serpentine receptor class x (Srx) domain-containing protein</fullName>
    </recommendedName>
</protein>
<evidence type="ECO:0008006" key="4">
    <source>
        <dbReference type="Google" id="ProtNLM"/>
    </source>
</evidence>
<keyword evidence="1" id="KW-0812">Transmembrane</keyword>
<dbReference type="Pfam" id="PF10326">
    <property type="entry name" value="7TM_GPCR_Str"/>
    <property type="match status" value="1"/>
</dbReference>
<reference evidence="2" key="1">
    <citation type="submission" date="2022-11" db="EMBL/GenBank/DDBJ databases">
        <authorList>
            <person name="Kikuchi T."/>
        </authorList>
    </citation>
    <scope>NUCLEOTIDE SEQUENCE</scope>
    <source>
        <strain evidence="2">PS1010</strain>
    </source>
</reference>
<dbReference type="InterPro" id="IPR019428">
    <property type="entry name" value="7TM_GPCR_serpentine_rcpt_Str"/>
</dbReference>
<dbReference type="Proteomes" id="UP001152747">
    <property type="component" value="Unassembled WGS sequence"/>
</dbReference>
<feature type="transmembrane region" description="Helical" evidence="1">
    <location>
        <begin position="29"/>
        <end position="51"/>
    </location>
</feature>
<proteinExistence type="predicted"/>
<keyword evidence="1" id="KW-0472">Membrane</keyword>
<gene>
    <name evidence="2" type="ORF">CAMP_LOCUS14497</name>
</gene>
<dbReference type="GO" id="GO:0042048">
    <property type="term" value="P:olfactory behavior"/>
    <property type="evidence" value="ECO:0007669"/>
    <property type="project" value="TreeGrafter"/>
</dbReference>
<evidence type="ECO:0000313" key="3">
    <source>
        <dbReference type="Proteomes" id="UP001152747"/>
    </source>
</evidence>
<dbReference type="AlphaFoldDB" id="A0A9P1IVD0"/>
<accession>A0A9P1IVD0</accession>
<dbReference type="PANTHER" id="PTHR22943:SF248">
    <property type="entry name" value="SEVEN TM RECEPTOR"/>
    <property type="match status" value="1"/>
</dbReference>
<keyword evidence="1" id="KW-1133">Transmembrane helix</keyword>
<dbReference type="OrthoDB" id="5859135at2759"/>
<organism evidence="2 3">
    <name type="scientific">Caenorhabditis angaria</name>
    <dbReference type="NCBI Taxonomy" id="860376"/>
    <lineage>
        <taxon>Eukaryota</taxon>
        <taxon>Metazoa</taxon>
        <taxon>Ecdysozoa</taxon>
        <taxon>Nematoda</taxon>
        <taxon>Chromadorea</taxon>
        <taxon>Rhabditida</taxon>
        <taxon>Rhabditina</taxon>
        <taxon>Rhabditomorpha</taxon>
        <taxon>Rhabditoidea</taxon>
        <taxon>Rhabditidae</taxon>
        <taxon>Peloderinae</taxon>
        <taxon>Caenorhabditis</taxon>
    </lineage>
</organism>
<feature type="transmembrane region" description="Helical" evidence="1">
    <location>
        <begin position="99"/>
        <end position="124"/>
    </location>
</feature>
<feature type="transmembrane region" description="Helical" evidence="1">
    <location>
        <begin position="144"/>
        <end position="169"/>
    </location>
</feature>
<name>A0A9P1IVD0_9PELO</name>